<keyword evidence="2" id="KW-1185">Reference proteome</keyword>
<comment type="caution">
    <text evidence="1">The sequence shown here is derived from an EMBL/GenBank/DDBJ whole genome shotgun (WGS) entry which is preliminary data.</text>
</comment>
<gene>
    <name evidence="1" type="ORF">GCM10011395_25610</name>
</gene>
<organism evidence="1 2">
    <name type="scientific">Sphingomonas psychrolutea</name>
    <dbReference type="NCBI Taxonomy" id="1259676"/>
    <lineage>
        <taxon>Bacteria</taxon>
        <taxon>Pseudomonadati</taxon>
        <taxon>Pseudomonadota</taxon>
        <taxon>Alphaproteobacteria</taxon>
        <taxon>Sphingomonadales</taxon>
        <taxon>Sphingomonadaceae</taxon>
        <taxon>Sphingomonas</taxon>
    </lineage>
</organism>
<dbReference type="EMBL" id="BMDW01000016">
    <property type="protein sequence ID" value="GGA54078.1"/>
    <property type="molecule type" value="Genomic_DNA"/>
</dbReference>
<accession>A0ABQ1H0W6</accession>
<evidence type="ECO:0000313" key="2">
    <source>
        <dbReference type="Proteomes" id="UP000618591"/>
    </source>
</evidence>
<evidence type="ECO:0000313" key="1">
    <source>
        <dbReference type="EMBL" id="GGA54078.1"/>
    </source>
</evidence>
<protein>
    <recommendedName>
        <fullName evidence="3">Lysozyme inhibitor LprI N-terminal domain-containing protein</fullName>
    </recommendedName>
</protein>
<dbReference type="Proteomes" id="UP000618591">
    <property type="component" value="Unassembled WGS sequence"/>
</dbReference>
<reference evidence="2" key="1">
    <citation type="journal article" date="2019" name="Int. J. Syst. Evol. Microbiol.">
        <title>The Global Catalogue of Microorganisms (GCM) 10K type strain sequencing project: providing services to taxonomists for standard genome sequencing and annotation.</title>
        <authorList>
            <consortium name="The Broad Institute Genomics Platform"/>
            <consortium name="The Broad Institute Genome Sequencing Center for Infectious Disease"/>
            <person name="Wu L."/>
            <person name="Ma J."/>
        </authorList>
    </citation>
    <scope>NUCLEOTIDE SEQUENCE [LARGE SCALE GENOMIC DNA]</scope>
    <source>
        <strain evidence="2">CGMCC 1.10106</strain>
    </source>
</reference>
<sequence>MGLAGLAGVAAIFGVASLANGKSTERAAPAQAAVAASVHGTGDASYATVDAGNRSAAAWLTKLFAAPRPERPEFAAADEPDSGVSDPRAATRVQSFGCAGALSTSRSLVCTRWDLATADYNLMLSYKAALAHARNPRALRRARAAWLKQLDALGGDATQILRHIEAFQRMIATA</sequence>
<evidence type="ECO:0008006" key="3">
    <source>
        <dbReference type="Google" id="ProtNLM"/>
    </source>
</evidence>
<proteinExistence type="predicted"/>
<name>A0ABQ1H0W6_9SPHN</name>